<gene>
    <name evidence="7" type="ORF">QBC37DRAFT_419935</name>
</gene>
<sequence>MDVEMDIDGGHLDDFARGTHDFLNWFRSLPGATFHEDTRIEDLRGKNAGRGIIATKPIEPETVLFTIPRDSIISTSTSELPTLLPEVFKQPDNAEEDSDSESEEEQAPTYPPRQDPWTSLILILIYEHFRSLPTSPSYSRWAPYLSILPSEFDTPMFWTLEEVSQLQASSLVSKIGKDKADAMIRTKILPVIRRNPSVFFPSASTGSIPSDSEITSLAHKMGSAIMAYAFDLEKEDSDDQPNPAHNPQDGDSDGEEEDSWIEDQPPKPSQMAMVPLADILNSDAEFNAFINHDSPTHLTALSIRRIEPGEEILNYYGPLPSSELLRRYGYVTPKHTRYDVVELSWELVAKYLRQALITKYNLTEDTWQKTHQKIQNDGDFDLEEAFVLERHSEDPDSTGQLTSEAVFASLPEDLSEQVKYLLKMIKKVGGPEFEKLGDKDIRNEIYLDAVLKALKEREGEYGTTVEEDERILDEAANGNGPSRRVQMAVWVRMGEKKLLREAQKCVGDKLDEVRAKVSAAASTTSAKRSAGGEEPSAKRRRG</sequence>
<name>A0AAN6Y9T9_9PEZI</name>
<dbReference type="InterPro" id="IPR001214">
    <property type="entry name" value="SET_dom"/>
</dbReference>
<dbReference type="InterPro" id="IPR011383">
    <property type="entry name" value="N-lys_methylase_SETD6"/>
</dbReference>
<dbReference type="GO" id="GO:0005634">
    <property type="term" value="C:nucleus"/>
    <property type="evidence" value="ECO:0007669"/>
    <property type="project" value="UniProtKB-SubCell"/>
</dbReference>
<evidence type="ECO:0000256" key="3">
    <source>
        <dbReference type="ARBA" id="ARBA00022691"/>
    </source>
</evidence>
<comment type="caution">
    <text evidence="7">The sequence shown here is derived from an EMBL/GenBank/DDBJ whole genome shotgun (WGS) entry which is preliminary data.</text>
</comment>
<dbReference type="Gene3D" id="3.90.1420.10">
    <property type="entry name" value="Rubisco LSMT, substrate-binding domain"/>
    <property type="match status" value="1"/>
</dbReference>
<organism evidence="7 8">
    <name type="scientific">Rhypophila decipiens</name>
    <dbReference type="NCBI Taxonomy" id="261697"/>
    <lineage>
        <taxon>Eukaryota</taxon>
        <taxon>Fungi</taxon>
        <taxon>Dikarya</taxon>
        <taxon>Ascomycota</taxon>
        <taxon>Pezizomycotina</taxon>
        <taxon>Sordariomycetes</taxon>
        <taxon>Sordariomycetidae</taxon>
        <taxon>Sordariales</taxon>
        <taxon>Naviculisporaceae</taxon>
        <taxon>Rhypophila</taxon>
    </lineage>
</organism>
<dbReference type="PIRSF" id="PIRSF011771">
    <property type="entry name" value="RMS1_SET"/>
    <property type="match status" value="1"/>
</dbReference>
<dbReference type="GO" id="GO:0032259">
    <property type="term" value="P:methylation"/>
    <property type="evidence" value="ECO:0007669"/>
    <property type="project" value="UniProtKB-KW"/>
</dbReference>
<dbReference type="EMBL" id="MU858084">
    <property type="protein sequence ID" value="KAK4215084.1"/>
    <property type="molecule type" value="Genomic_DNA"/>
</dbReference>
<dbReference type="PANTHER" id="PTHR13271">
    <property type="entry name" value="UNCHARACTERIZED PUTATIVE METHYLTRANSFERASE"/>
    <property type="match status" value="1"/>
</dbReference>
<proteinExistence type="inferred from homology"/>
<dbReference type="Gene3D" id="3.90.1410.10">
    <property type="entry name" value="set domain protein methyltransferase, domain 1"/>
    <property type="match status" value="1"/>
</dbReference>
<dbReference type="PANTHER" id="PTHR13271:SF34">
    <property type="entry name" value="N-LYSINE METHYLTRANSFERASE SETD6"/>
    <property type="match status" value="1"/>
</dbReference>
<feature type="region of interest" description="Disordered" evidence="5">
    <location>
        <begin position="234"/>
        <end position="268"/>
    </location>
</feature>
<keyword evidence="1 4" id="KW-0489">Methyltransferase</keyword>
<keyword evidence="4" id="KW-0539">Nucleus</keyword>
<dbReference type="InterPro" id="IPR050600">
    <property type="entry name" value="SETD3_SETD6_MTase"/>
</dbReference>
<comment type="function">
    <text evidence="4">S-adenosyl-L-methionine-dependent protein-lysine N-methyltransferase that monomethylates 60S ribosomal protein L42.</text>
</comment>
<dbReference type="Pfam" id="PF09273">
    <property type="entry name" value="Rubis-subs-bind"/>
    <property type="match status" value="1"/>
</dbReference>
<evidence type="ECO:0000256" key="5">
    <source>
        <dbReference type="SAM" id="MobiDB-lite"/>
    </source>
</evidence>
<dbReference type="AlphaFoldDB" id="A0AAN6Y9T9"/>
<evidence type="ECO:0000256" key="4">
    <source>
        <dbReference type="PIRNR" id="PIRNR011771"/>
    </source>
</evidence>
<feature type="compositionally biased region" description="Acidic residues" evidence="5">
    <location>
        <begin position="93"/>
        <end position="106"/>
    </location>
</feature>
<dbReference type="PROSITE" id="PS50280">
    <property type="entry name" value="SET"/>
    <property type="match status" value="1"/>
</dbReference>
<feature type="region of interest" description="Disordered" evidence="5">
    <location>
        <begin position="92"/>
        <end position="114"/>
    </location>
</feature>
<feature type="compositionally biased region" description="Acidic residues" evidence="5">
    <location>
        <begin position="250"/>
        <end position="261"/>
    </location>
</feature>
<dbReference type="EC" id="2.1.1.-" evidence="4"/>
<dbReference type="InterPro" id="IPR036464">
    <property type="entry name" value="Rubisco_LSMT_subst-bd_sf"/>
</dbReference>
<evidence type="ECO:0000259" key="6">
    <source>
        <dbReference type="PROSITE" id="PS50280"/>
    </source>
</evidence>
<keyword evidence="3 4" id="KW-0949">S-adenosyl-L-methionine</keyword>
<evidence type="ECO:0000313" key="8">
    <source>
        <dbReference type="Proteomes" id="UP001301769"/>
    </source>
</evidence>
<dbReference type="GO" id="GO:0016279">
    <property type="term" value="F:protein-lysine N-methyltransferase activity"/>
    <property type="evidence" value="ECO:0007669"/>
    <property type="project" value="UniProtKB-UniRule"/>
</dbReference>
<evidence type="ECO:0000256" key="1">
    <source>
        <dbReference type="ARBA" id="ARBA00022603"/>
    </source>
</evidence>
<dbReference type="FunFam" id="3.90.1410.10:FF:000007">
    <property type="entry name" value="Ribosomal lysine N-methyltransferase 4"/>
    <property type="match status" value="1"/>
</dbReference>
<protein>
    <recommendedName>
        <fullName evidence="4">Ribosomal lysine N-methyltransferase 4</fullName>
        <ecNumber evidence="4">2.1.1.-</ecNumber>
    </recommendedName>
</protein>
<evidence type="ECO:0000313" key="7">
    <source>
        <dbReference type="EMBL" id="KAK4215084.1"/>
    </source>
</evidence>
<keyword evidence="2 4" id="KW-0808">Transferase</keyword>
<feature type="region of interest" description="Disordered" evidence="5">
    <location>
        <begin position="519"/>
        <end position="542"/>
    </location>
</feature>
<dbReference type="Pfam" id="PF00856">
    <property type="entry name" value="SET"/>
    <property type="match status" value="1"/>
</dbReference>
<feature type="domain" description="SET" evidence="6">
    <location>
        <begin position="38"/>
        <end position="317"/>
    </location>
</feature>
<keyword evidence="8" id="KW-1185">Reference proteome</keyword>
<dbReference type="InterPro" id="IPR015353">
    <property type="entry name" value="Rubisco_LSMT_subst-bd"/>
</dbReference>
<feature type="compositionally biased region" description="Low complexity" evidence="5">
    <location>
        <begin position="519"/>
        <end position="529"/>
    </location>
</feature>
<evidence type="ECO:0000256" key="2">
    <source>
        <dbReference type="ARBA" id="ARBA00022679"/>
    </source>
</evidence>
<dbReference type="InterPro" id="IPR046341">
    <property type="entry name" value="SET_dom_sf"/>
</dbReference>
<dbReference type="SUPFAM" id="SSF82199">
    <property type="entry name" value="SET domain"/>
    <property type="match status" value="1"/>
</dbReference>
<reference evidence="7" key="1">
    <citation type="journal article" date="2023" name="Mol. Phylogenet. Evol.">
        <title>Genome-scale phylogeny and comparative genomics of the fungal order Sordariales.</title>
        <authorList>
            <person name="Hensen N."/>
            <person name="Bonometti L."/>
            <person name="Westerberg I."/>
            <person name="Brannstrom I.O."/>
            <person name="Guillou S."/>
            <person name="Cros-Aarteil S."/>
            <person name="Calhoun S."/>
            <person name="Haridas S."/>
            <person name="Kuo A."/>
            <person name="Mondo S."/>
            <person name="Pangilinan J."/>
            <person name="Riley R."/>
            <person name="LaButti K."/>
            <person name="Andreopoulos B."/>
            <person name="Lipzen A."/>
            <person name="Chen C."/>
            <person name="Yan M."/>
            <person name="Daum C."/>
            <person name="Ng V."/>
            <person name="Clum A."/>
            <person name="Steindorff A."/>
            <person name="Ohm R.A."/>
            <person name="Martin F."/>
            <person name="Silar P."/>
            <person name="Natvig D.O."/>
            <person name="Lalanne C."/>
            <person name="Gautier V."/>
            <person name="Ament-Velasquez S.L."/>
            <person name="Kruys A."/>
            <person name="Hutchinson M.I."/>
            <person name="Powell A.J."/>
            <person name="Barry K."/>
            <person name="Miller A.N."/>
            <person name="Grigoriev I.V."/>
            <person name="Debuchy R."/>
            <person name="Gladieux P."/>
            <person name="Hiltunen Thoren M."/>
            <person name="Johannesson H."/>
        </authorList>
    </citation>
    <scope>NUCLEOTIDE SEQUENCE</scope>
    <source>
        <strain evidence="7">PSN293</strain>
    </source>
</reference>
<comment type="subcellular location">
    <subcellularLocation>
        <location evidence="4">Nucleus</location>
    </subcellularLocation>
</comment>
<dbReference type="SUPFAM" id="SSF81822">
    <property type="entry name" value="RuBisCo LSMT C-terminal, substrate-binding domain"/>
    <property type="match status" value="1"/>
</dbReference>
<accession>A0AAN6Y9T9</accession>
<comment type="similarity">
    <text evidence="4">Belongs to the class V-like SAM-binding methyltransferase superfamily. Histone-lysine methyltransferase family. SETD6 subfamily.</text>
</comment>
<reference evidence="7" key="2">
    <citation type="submission" date="2023-05" db="EMBL/GenBank/DDBJ databases">
        <authorList>
            <consortium name="Lawrence Berkeley National Laboratory"/>
            <person name="Steindorff A."/>
            <person name="Hensen N."/>
            <person name="Bonometti L."/>
            <person name="Westerberg I."/>
            <person name="Brannstrom I.O."/>
            <person name="Guillou S."/>
            <person name="Cros-Aarteil S."/>
            <person name="Calhoun S."/>
            <person name="Haridas S."/>
            <person name="Kuo A."/>
            <person name="Mondo S."/>
            <person name="Pangilinan J."/>
            <person name="Riley R."/>
            <person name="Labutti K."/>
            <person name="Andreopoulos B."/>
            <person name="Lipzen A."/>
            <person name="Chen C."/>
            <person name="Yanf M."/>
            <person name="Daum C."/>
            <person name="Ng V."/>
            <person name="Clum A."/>
            <person name="Ohm R."/>
            <person name="Martin F."/>
            <person name="Silar P."/>
            <person name="Natvig D."/>
            <person name="Lalanne C."/>
            <person name="Gautier V."/>
            <person name="Ament-Velasquez S.L."/>
            <person name="Kruys A."/>
            <person name="Hutchinson M.I."/>
            <person name="Powell A.J."/>
            <person name="Barry K."/>
            <person name="Miller A.N."/>
            <person name="Grigoriev I.V."/>
            <person name="Debuchy R."/>
            <person name="Gladieux P."/>
            <person name="Thoren M.H."/>
            <person name="Johannesson H."/>
        </authorList>
    </citation>
    <scope>NUCLEOTIDE SEQUENCE</scope>
    <source>
        <strain evidence="7">PSN293</strain>
    </source>
</reference>
<dbReference type="Proteomes" id="UP001301769">
    <property type="component" value="Unassembled WGS sequence"/>
</dbReference>